<proteinExistence type="predicted"/>
<feature type="transmembrane region" description="Helical" evidence="1">
    <location>
        <begin position="6"/>
        <end position="22"/>
    </location>
</feature>
<protein>
    <submittedName>
        <fullName evidence="2">Uncharacterized protein</fullName>
    </submittedName>
</protein>
<keyword evidence="1" id="KW-1133">Transmembrane helix</keyword>
<accession>A0AAD4BBP4</accession>
<evidence type="ECO:0000256" key="1">
    <source>
        <dbReference type="SAM" id="Phobius"/>
    </source>
</evidence>
<dbReference type="Proteomes" id="UP001194468">
    <property type="component" value="Unassembled WGS sequence"/>
</dbReference>
<dbReference type="EMBL" id="WHUW01000230">
    <property type="protein sequence ID" value="KAF8417175.1"/>
    <property type="molecule type" value="Genomic_DNA"/>
</dbReference>
<evidence type="ECO:0000313" key="3">
    <source>
        <dbReference type="Proteomes" id="UP001194468"/>
    </source>
</evidence>
<keyword evidence="1" id="KW-0812">Transmembrane</keyword>
<dbReference type="AlphaFoldDB" id="A0AAD4BBP4"/>
<reference evidence="2" key="2">
    <citation type="journal article" date="2020" name="Nat. Commun.">
        <title>Large-scale genome sequencing of mycorrhizal fungi provides insights into the early evolution of symbiotic traits.</title>
        <authorList>
            <person name="Miyauchi S."/>
            <person name="Kiss E."/>
            <person name="Kuo A."/>
            <person name="Drula E."/>
            <person name="Kohler A."/>
            <person name="Sanchez-Garcia M."/>
            <person name="Morin E."/>
            <person name="Andreopoulos B."/>
            <person name="Barry K.W."/>
            <person name="Bonito G."/>
            <person name="Buee M."/>
            <person name="Carver A."/>
            <person name="Chen C."/>
            <person name="Cichocki N."/>
            <person name="Clum A."/>
            <person name="Culley D."/>
            <person name="Crous P.W."/>
            <person name="Fauchery L."/>
            <person name="Girlanda M."/>
            <person name="Hayes R.D."/>
            <person name="Keri Z."/>
            <person name="LaButti K."/>
            <person name="Lipzen A."/>
            <person name="Lombard V."/>
            <person name="Magnuson J."/>
            <person name="Maillard F."/>
            <person name="Murat C."/>
            <person name="Nolan M."/>
            <person name="Ohm R.A."/>
            <person name="Pangilinan J."/>
            <person name="Pereira M.F."/>
            <person name="Perotto S."/>
            <person name="Peter M."/>
            <person name="Pfister S."/>
            <person name="Riley R."/>
            <person name="Sitrit Y."/>
            <person name="Stielow J.B."/>
            <person name="Szollosi G."/>
            <person name="Zifcakova L."/>
            <person name="Stursova M."/>
            <person name="Spatafora J.W."/>
            <person name="Tedersoo L."/>
            <person name="Vaario L.M."/>
            <person name="Yamada A."/>
            <person name="Yan M."/>
            <person name="Wang P."/>
            <person name="Xu J."/>
            <person name="Bruns T."/>
            <person name="Baldrian P."/>
            <person name="Vilgalys R."/>
            <person name="Dunand C."/>
            <person name="Henrissat B."/>
            <person name="Grigoriev I.V."/>
            <person name="Hibbett D."/>
            <person name="Nagy L.G."/>
            <person name="Martin F.M."/>
        </authorList>
    </citation>
    <scope>NUCLEOTIDE SEQUENCE</scope>
    <source>
        <strain evidence="2">BED1</strain>
    </source>
</reference>
<sequence>MRSMQASMIAGVGIWTLLRWLYTTRRKFHTAQLHGPPSESFLYGVGRRTGILSADSEDSGAIYEAWGQEYSPVFAAPSTLGSTEYTQAGISRVVVPSVTEHFDY</sequence>
<comment type="caution">
    <text evidence="2">The sequence shown here is derived from an EMBL/GenBank/DDBJ whole genome shotgun (WGS) entry which is preliminary data.</text>
</comment>
<name>A0AAD4BBP4_BOLED</name>
<organism evidence="2 3">
    <name type="scientific">Boletus edulis BED1</name>
    <dbReference type="NCBI Taxonomy" id="1328754"/>
    <lineage>
        <taxon>Eukaryota</taxon>
        <taxon>Fungi</taxon>
        <taxon>Dikarya</taxon>
        <taxon>Basidiomycota</taxon>
        <taxon>Agaricomycotina</taxon>
        <taxon>Agaricomycetes</taxon>
        <taxon>Agaricomycetidae</taxon>
        <taxon>Boletales</taxon>
        <taxon>Boletineae</taxon>
        <taxon>Boletaceae</taxon>
        <taxon>Boletoideae</taxon>
        <taxon>Boletus</taxon>
    </lineage>
</organism>
<gene>
    <name evidence="2" type="ORF">L210DRAFT_107539</name>
</gene>
<evidence type="ECO:0000313" key="2">
    <source>
        <dbReference type="EMBL" id="KAF8417175.1"/>
    </source>
</evidence>
<keyword evidence="3" id="KW-1185">Reference proteome</keyword>
<reference evidence="2" key="1">
    <citation type="submission" date="2019-10" db="EMBL/GenBank/DDBJ databases">
        <authorList>
            <consortium name="DOE Joint Genome Institute"/>
            <person name="Kuo A."/>
            <person name="Miyauchi S."/>
            <person name="Kiss E."/>
            <person name="Drula E."/>
            <person name="Kohler A."/>
            <person name="Sanchez-Garcia M."/>
            <person name="Andreopoulos B."/>
            <person name="Barry K.W."/>
            <person name="Bonito G."/>
            <person name="Buee M."/>
            <person name="Carver A."/>
            <person name="Chen C."/>
            <person name="Cichocki N."/>
            <person name="Clum A."/>
            <person name="Culley D."/>
            <person name="Crous P.W."/>
            <person name="Fauchery L."/>
            <person name="Girlanda M."/>
            <person name="Hayes R."/>
            <person name="Keri Z."/>
            <person name="LaButti K."/>
            <person name="Lipzen A."/>
            <person name="Lombard V."/>
            <person name="Magnuson J."/>
            <person name="Maillard F."/>
            <person name="Morin E."/>
            <person name="Murat C."/>
            <person name="Nolan M."/>
            <person name="Ohm R."/>
            <person name="Pangilinan J."/>
            <person name="Pereira M."/>
            <person name="Perotto S."/>
            <person name="Peter M."/>
            <person name="Riley R."/>
            <person name="Sitrit Y."/>
            <person name="Stielow B."/>
            <person name="Szollosi G."/>
            <person name="Zifcakova L."/>
            <person name="Stursova M."/>
            <person name="Spatafora J.W."/>
            <person name="Tedersoo L."/>
            <person name="Vaario L.-M."/>
            <person name="Yamada A."/>
            <person name="Yan M."/>
            <person name="Wang P."/>
            <person name="Xu J."/>
            <person name="Bruns T."/>
            <person name="Baldrian P."/>
            <person name="Vilgalys R."/>
            <person name="Henrissat B."/>
            <person name="Grigoriev I.V."/>
            <person name="Hibbett D."/>
            <person name="Nagy L.G."/>
            <person name="Martin F.M."/>
        </authorList>
    </citation>
    <scope>NUCLEOTIDE SEQUENCE</scope>
    <source>
        <strain evidence="2">BED1</strain>
    </source>
</reference>
<keyword evidence="1" id="KW-0472">Membrane</keyword>